<dbReference type="AlphaFoldDB" id="A0A1Y3V174"/>
<dbReference type="Proteomes" id="UP000283766">
    <property type="component" value="Unassembled WGS sequence"/>
</dbReference>
<dbReference type="EMBL" id="NFHS01000004">
    <property type="protein sequence ID" value="OUN54833.1"/>
    <property type="molecule type" value="Genomic_DNA"/>
</dbReference>
<protein>
    <recommendedName>
        <fullName evidence="7">Transmembrane protein</fullName>
    </recommendedName>
</protein>
<reference evidence="5" key="1">
    <citation type="submission" date="2017-04" db="EMBL/GenBank/DDBJ databases">
        <title>Function of individual gut microbiota members based on whole genome sequencing of pure cultures obtained from chicken caecum.</title>
        <authorList>
            <person name="Medvecky M."/>
            <person name="Cejkova D."/>
            <person name="Polansky O."/>
            <person name="Karasova D."/>
            <person name="Kubasova T."/>
            <person name="Cizek A."/>
            <person name="Rychlik I."/>
        </authorList>
    </citation>
    <scope>NUCLEOTIDE SEQUENCE [LARGE SCALE GENOMIC DNA]</scope>
    <source>
        <strain evidence="5">An67</strain>
    </source>
</reference>
<evidence type="ECO:0000313" key="6">
    <source>
        <dbReference type="Proteomes" id="UP000283766"/>
    </source>
</evidence>
<dbReference type="EMBL" id="QRJL01000011">
    <property type="protein sequence ID" value="RHH28154.1"/>
    <property type="molecule type" value="Genomic_DNA"/>
</dbReference>
<dbReference type="RefSeq" id="WP_055289362.1">
    <property type="nucleotide sequence ID" value="NZ_CAXSNS010000010.1"/>
</dbReference>
<keyword evidence="2" id="KW-0472">Membrane</keyword>
<keyword evidence="2" id="KW-1133">Transmembrane helix</keyword>
<feature type="coiled-coil region" evidence="1">
    <location>
        <begin position="175"/>
        <end position="215"/>
    </location>
</feature>
<gene>
    <name evidence="3" type="ORF">B5G17_09945</name>
    <name evidence="4" type="ORF">DW216_16355</name>
</gene>
<evidence type="ECO:0000313" key="5">
    <source>
        <dbReference type="Proteomes" id="UP000196329"/>
    </source>
</evidence>
<evidence type="ECO:0000313" key="4">
    <source>
        <dbReference type="EMBL" id="RHH28154.1"/>
    </source>
</evidence>
<evidence type="ECO:0000256" key="1">
    <source>
        <dbReference type="SAM" id="Coils"/>
    </source>
</evidence>
<accession>A0A1Y3V174</accession>
<evidence type="ECO:0008006" key="7">
    <source>
        <dbReference type="Google" id="ProtNLM"/>
    </source>
</evidence>
<reference evidence="3" key="2">
    <citation type="journal article" date="2018" name="BMC Genomics">
        <title>Whole genome sequencing and function prediction of 133 gut anaerobes isolated from chicken caecum in pure cultures.</title>
        <authorList>
            <person name="Medvecky M."/>
            <person name="Cejkova D."/>
            <person name="Polansky O."/>
            <person name="Karasova D."/>
            <person name="Kubasova T."/>
            <person name="Cizek A."/>
            <person name="Rychlik I."/>
        </authorList>
    </citation>
    <scope>NUCLEOTIDE SEQUENCE</scope>
    <source>
        <strain evidence="3">An67</strain>
    </source>
</reference>
<evidence type="ECO:0000313" key="3">
    <source>
        <dbReference type="EMBL" id="OUN54833.1"/>
    </source>
</evidence>
<keyword evidence="2" id="KW-0812">Transmembrane</keyword>
<proteinExistence type="predicted"/>
<keyword evidence="1" id="KW-0175">Coiled coil</keyword>
<name>A0A1Y3V174_BACUN</name>
<evidence type="ECO:0000256" key="2">
    <source>
        <dbReference type="SAM" id="Phobius"/>
    </source>
</evidence>
<sequence>MDIKIIISMFEDLKKLISEQFSNLSKLVESLANAKSDQPALPIIPQQVDLSELENHASHTKELIQEGFKKHQEQLDELGQKLEKQQNKPLPVQKHLHTIELKSSKVVIALISLGVALFSSVCYNVYQFSANSRLSNNDIKFRYIKAFGEITSENLLKLETIFEYEPDKQKQRSIRRMIEDHEQRVEQRARDLEQARLKEAQAEQLRKEAESIKQKK</sequence>
<dbReference type="Proteomes" id="UP000196329">
    <property type="component" value="Unassembled WGS sequence"/>
</dbReference>
<feature type="transmembrane region" description="Helical" evidence="2">
    <location>
        <begin position="106"/>
        <end position="126"/>
    </location>
</feature>
<reference evidence="4 6" key="3">
    <citation type="submission" date="2018-08" db="EMBL/GenBank/DDBJ databases">
        <title>A genome reference for cultivated species of the human gut microbiota.</title>
        <authorList>
            <person name="Zou Y."/>
            <person name="Xue W."/>
            <person name="Luo G."/>
        </authorList>
    </citation>
    <scope>NUCLEOTIDE SEQUENCE [LARGE SCALE GENOMIC DNA]</scope>
    <source>
        <strain evidence="4 6">AM18-14LB</strain>
    </source>
</reference>
<comment type="caution">
    <text evidence="3">The sequence shown here is derived from an EMBL/GenBank/DDBJ whole genome shotgun (WGS) entry which is preliminary data.</text>
</comment>
<organism evidence="3 5">
    <name type="scientific">Bacteroides uniformis</name>
    <dbReference type="NCBI Taxonomy" id="820"/>
    <lineage>
        <taxon>Bacteria</taxon>
        <taxon>Pseudomonadati</taxon>
        <taxon>Bacteroidota</taxon>
        <taxon>Bacteroidia</taxon>
        <taxon>Bacteroidales</taxon>
        <taxon>Bacteroidaceae</taxon>
        <taxon>Bacteroides</taxon>
    </lineage>
</organism>